<keyword evidence="4" id="KW-0804">Transcription</keyword>
<dbReference type="InterPro" id="IPR036388">
    <property type="entry name" value="WH-like_DNA-bd_sf"/>
</dbReference>
<keyword evidence="9" id="KW-1185">Reference proteome</keyword>
<dbReference type="InterPro" id="IPR013249">
    <property type="entry name" value="RNA_pol_sigma70_r4_t2"/>
</dbReference>
<feature type="compositionally biased region" description="Basic and acidic residues" evidence="5">
    <location>
        <begin position="1"/>
        <end position="15"/>
    </location>
</feature>
<comment type="caution">
    <text evidence="8">The sequence shown here is derived from an EMBL/GenBank/DDBJ whole genome shotgun (WGS) entry which is preliminary data.</text>
</comment>
<protein>
    <submittedName>
        <fullName evidence="8">Sigma-70 family RNA polymerase sigma factor</fullName>
    </submittedName>
</protein>
<evidence type="ECO:0000256" key="2">
    <source>
        <dbReference type="ARBA" id="ARBA00023015"/>
    </source>
</evidence>
<sequence length="203" mass="22149">MPLIPDRAEEPERRASRAAPPRPDATGFAVFYEANFDAVLGFVTRRTACPHVAADLTADIFVAALQAAGQYDPRRGAPAAWLYGIARNVLASHYRGSALEQHAVARLSGHRLLDEEDIAALEARIDAERAARELVARHSGLSEPLREILDLVAVDGLTPREAAQALGLNRATVRSRLYRARRLLRTQHPAAAEHTSIPLEVVS</sequence>
<feature type="domain" description="RNA polymerase sigma factor 70 region 4 type 2" evidence="7">
    <location>
        <begin position="133"/>
        <end position="184"/>
    </location>
</feature>
<name>A0ABN3TBC9_9ACTN</name>
<dbReference type="Proteomes" id="UP001499989">
    <property type="component" value="Unassembled WGS sequence"/>
</dbReference>
<dbReference type="RefSeq" id="WP_344572243.1">
    <property type="nucleotide sequence ID" value="NZ_BAAASK010000026.1"/>
</dbReference>
<dbReference type="InterPro" id="IPR013325">
    <property type="entry name" value="RNA_pol_sigma_r2"/>
</dbReference>
<evidence type="ECO:0000313" key="8">
    <source>
        <dbReference type="EMBL" id="GAA2697860.1"/>
    </source>
</evidence>
<keyword evidence="2" id="KW-0805">Transcription regulation</keyword>
<evidence type="ECO:0000259" key="6">
    <source>
        <dbReference type="Pfam" id="PF04542"/>
    </source>
</evidence>
<dbReference type="Gene3D" id="1.10.1740.10">
    <property type="match status" value="1"/>
</dbReference>
<comment type="similarity">
    <text evidence="1">Belongs to the sigma-70 factor family. ECF subfamily.</text>
</comment>
<gene>
    <name evidence="8" type="ORF">GCM10010310_62660</name>
</gene>
<organism evidence="8 9">
    <name type="scientific">Streptomyces violaceolatus</name>
    <dbReference type="NCBI Taxonomy" id="67378"/>
    <lineage>
        <taxon>Bacteria</taxon>
        <taxon>Bacillati</taxon>
        <taxon>Actinomycetota</taxon>
        <taxon>Actinomycetes</taxon>
        <taxon>Kitasatosporales</taxon>
        <taxon>Streptomycetaceae</taxon>
        <taxon>Streptomyces</taxon>
        <taxon>Streptomyces violaceoruber group</taxon>
    </lineage>
</organism>
<dbReference type="InterPro" id="IPR014284">
    <property type="entry name" value="RNA_pol_sigma-70_dom"/>
</dbReference>
<feature type="region of interest" description="Disordered" evidence="5">
    <location>
        <begin position="1"/>
        <end position="21"/>
    </location>
</feature>
<dbReference type="SUPFAM" id="SSF88659">
    <property type="entry name" value="Sigma3 and sigma4 domains of RNA polymerase sigma factors"/>
    <property type="match status" value="1"/>
</dbReference>
<dbReference type="Pfam" id="PF08281">
    <property type="entry name" value="Sigma70_r4_2"/>
    <property type="match status" value="1"/>
</dbReference>
<evidence type="ECO:0000256" key="3">
    <source>
        <dbReference type="ARBA" id="ARBA00023082"/>
    </source>
</evidence>
<dbReference type="EMBL" id="BAAASK010000026">
    <property type="protein sequence ID" value="GAA2697860.1"/>
    <property type="molecule type" value="Genomic_DNA"/>
</dbReference>
<dbReference type="InterPro" id="IPR007627">
    <property type="entry name" value="RNA_pol_sigma70_r2"/>
</dbReference>
<dbReference type="PANTHER" id="PTHR43133">
    <property type="entry name" value="RNA POLYMERASE ECF-TYPE SIGMA FACTO"/>
    <property type="match status" value="1"/>
</dbReference>
<proteinExistence type="inferred from homology"/>
<accession>A0ABN3TBC9</accession>
<dbReference type="InterPro" id="IPR039425">
    <property type="entry name" value="RNA_pol_sigma-70-like"/>
</dbReference>
<dbReference type="PANTHER" id="PTHR43133:SF25">
    <property type="entry name" value="RNA POLYMERASE SIGMA FACTOR RFAY-RELATED"/>
    <property type="match status" value="1"/>
</dbReference>
<dbReference type="Gene3D" id="1.10.10.10">
    <property type="entry name" value="Winged helix-like DNA-binding domain superfamily/Winged helix DNA-binding domain"/>
    <property type="match status" value="1"/>
</dbReference>
<evidence type="ECO:0000256" key="1">
    <source>
        <dbReference type="ARBA" id="ARBA00010641"/>
    </source>
</evidence>
<reference evidence="8 9" key="1">
    <citation type="journal article" date="2019" name="Int. J. Syst. Evol. Microbiol.">
        <title>The Global Catalogue of Microorganisms (GCM) 10K type strain sequencing project: providing services to taxonomists for standard genome sequencing and annotation.</title>
        <authorList>
            <consortium name="The Broad Institute Genomics Platform"/>
            <consortium name="The Broad Institute Genome Sequencing Center for Infectious Disease"/>
            <person name="Wu L."/>
            <person name="Ma J."/>
        </authorList>
    </citation>
    <scope>NUCLEOTIDE SEQUENCE [LARGE SCALE GENOMIC DNA]</scope>
    <source>
        <strain evidence="8 9">JCM 4531</strain>
    </source>
</reference>
<evidence type="ECO:0000256" key="4">
    <source>
        <dbReference type="ARBA" id="ARBA00023163"/>
    </source>
</evidence>
<evidence type="ECO:0000259" key="7">
    <source>
        <dbReference type="Pfam" id="PF08281"/>
    </source>
</evidence>
<feature type="domain" description="RNA polymerase sigma-70 region 2" evidence="6">
    <location>
        <begin position="31"/>
        <end position="96"/>
    </location>
</feature>
<dbReference type="SUPFAM" id="SSF88946">
    <property type="entry name" value="Sigma2 domain of RNA polymerase sigma factors"/>
    <property type="match status" value="1"/>
</dbReference>
<dbReference type="NCBIfam" id="TIGR02937">
    <property type="entry name" value="sigma70-ECF"/>
    <property type="match status" value="1"/>
</dbReference>
<evidence type="ECO:0000313" key="9">
    <source>
        <dbReference type="Proteomes" id="UP001499989"/>
    </source>
</evidence>
<evidence type="ECO:0000256" key="5">
    <source>
        <dbReference type="SAM" id="MobiDB-lite"/>
    </source>
</evidence>
<dbReference type="Pfam" id="PF04542">
    <property type="entry name" value="Sigma70_r2"/>
    <property type="match status" value="1"/>
</dbReference>
<keyword evidence="3" id="KW-0731">Sigma factor</keyword>
<dbReference type="InterPro" id="IPR013324">
    <property type="entry name" value="RNA_pol_sigma_r3/r4-like"/>
</dbReference>